<evidence type="ECO:0000313" key="1">
    <source>
        <dbReference type="EMBL" id="KKM66607.1"/>
    </source>
</evidence>
<sequence>MSLVRALQGRVLTMTEEKGQNGWGRFAGRIPHYYVGTRALCGRQGFYTGLHEPDAT</sequence>
<accession>A0A0F9MBN0</accession>
<feature type="non-terminal residue" evidence="1">
    <location>
        <position position="56"/>
    </location>
</feature>
<dbReference type="AlphaFoldDB" id="A0A0F9MBN0"/>
<gene>
    <name evidence="1" type="ORF">LCGC14_1479570</name>
</gene>
<organism evidence="1">
    <name type="scientific">marine sediment metagenome</name>
    <dbReference type="NCBI Taxonomy" id="412755"/>
    <lineage>
        <taxon>unclassified sequences</taxon>
        <taxon>metagenomes</taxon>
        <taxon>ecological metagenomes</taxon>
    </lineage>
</organism>
<name>A0A0F9MBN0_9ZZZZ</name>
<reference evidence="1" key="1">
    <citation type="journal article" date="2015" name="Nature">
        <title>Complex archaea that bridge the gap between prokaryotes and eukaryotes.</title>
        <authorList>
            <person name="Spang A."/>
            <person name="Saw J.H."/>
            <person name="Jorgensen S.L."/>
            <person name="Zaremba-Niedzwiedzka K."/>
            <person name="Martijn J."/>
            <person name="Lind A.E."/>
            <person name="van Eijk R."/>
            <person name="Schleper C."/>
            <person name="Guy L."/>
            <person name="Ettema T.J."/>
        </authorList>
    </citation>
    <scope>NUCLEOTIDE SEQUENCE</scope>
</reference>
<protein>
    <submittedName>
        <fullName evidence="1">Uncharacterized protein</fullName>
    </submittedName>
</protein>
<comment type="caution">
    <text evidence="1">The sequence shown here is derived from an EMBL/GenBank/DDBJ whole genome shotgun (WGS) entry which is preliminary data.</text>
</comment>
<proteinExistence type="predicted"/>
<dbReference type="EMBL" id="LAZR01010496">
    <property type="protein sequence ID" value="KKM66607.1"/>
    <property type="molecule type" value="Genomic_DNA"/>
</dbReference>